<gene>
    <name evidence="16" type="ORF">BXY45_12856</name>
</gene>
<dbReference type="SUPFAM" id="SSF52343">
    <property type="entry name" value="Ferredoxin reductase-like, C-terminal NADP-linked domain"/>
    <property type="match status" value="1"/>
</dbReference>
<evidence type="ECO:0000313" key="16">
    <source>
        <dbReference type="EMBL" id="PWJ48854.1"/>
    </source>
</evidence>
<evidence type="ECO:0000256" key="7">
    <source>
        <dbReference type="ARBA" id="ARBA00022827"/>
    </source>
</evidence>
<evidence type="ECO:0000256" key="4">
    <source>
        <dbReference type="ARBA" id="ARBA00022692"/>
    </source>
</evidence>
<dbReference type="GO" id="GO:0016020">
    <property type="term" value="C:membrane"/>
    <property type="evidence" value="ECO:0007669"/>
    <property type="project" value="UniProtKB-SubCell"/>
</dbReference>
<feature type="compositionally biased region" description="Basic and acidic residues" evidence="13">
    <location>
        <begin position="7"/>
        <end position="20"/>
    </location>
</feature>
<evidence type="ECO:0000256" key="1">
    <source>
        <dbReference type="ARBA" id="ARBA00001974"/>
    </source>
</evidence>
<feature type="transmembrane region" description="Helical" evidence="14">
    <location>
        <begin position="227"/>
        <end position="247"/>
    </location>
</feature>
<keyword evidence="3" id="KW-0285">Flavoprotein</keyword>
<dbReference type="SUPFAM" id="SSF63380">
    <property type="entry name" value="Riboflavin synthase domain-like"/>
    <property type="match status" value="1"/>
</dbReference>
<evidence type="ECO:0000256" key="13">
    <source>
        <dbReference type="SAM" id="MobiDB-lite"/>
    </source>
</evidence>
<dbReference type="GO" id="GO:0050660">
    <property type="term" value="F:flavin adenine dinucleotide binding"/>
    <property type="evidence" value="ECO:0007669"/>
    <property type="project" value="TreeGrafter"/>
</dbReference>
<keyword evidence="10" id="KW-0408">Iron</keyword>
<dbReference type="PROSITE" id="PS51384">
    <property type="entry name" value="FAD_FR"/>
    <property type="match status" value="1"/>
</dbReference>
<dbReference type="PANTHER" id="PTHR47354">
    <property type="entry name" value="NADH OXIDOREDUCTASE HCR"/>
    <property type="match status" value="1"/>
</dbReference>
<feature type="transmembrane region" description="Helical" evidence="14">
    <location>
        <begin position="163"/>
        <end position="185"/>
    </location>
</feature>
<dbReference type="InterPro" id="IPR017938">
    <property type="entry name" value="Riboflavin_synthase-like_b-brl"/>
</dbReference>
<name>A0A315ZW77_9ACTN</name>
<keyword evidence="11" id="KW-0411">Iron-sulfur</keyword>
<evidence type="ECO:0000256" key="6">
    <source>
        <dbReference type="ARBA" id="ARBA00022723"/>
    </source>
</evidence>
<accession>A0A315ZW77</accession>
<organism evidence="16 17">
    <name type="scientific">Quadrisphaera granulorum</name>
    <dbReference type="NCBI Taxonomy" id="317664"/>
    <lineage>
        <taxon>Bacteria</taxon>
        <taxon>Bacillati</taxon>
        <taxon>Actinomycetota</taxon>
        <taxon>Actinomycetes</taxon>
        <taxon>Kineosporiales</taxon>
        <taxon>Kineosporiaceae</taxon>
        <taxon>Quadrisphaera</taxon>
    </lineage>
</organism>
<dbReference type="Pfam" id="PF00175">
    <property type="entry name" value="NAD_binding_1"/>
    <property type="match status" value="1"/>
</dbReference>
<evidence type="ECO:0000256" key="11">
    <source>
        <dbReference type="ARBA" id="ARBA00023014"/>
    </source>
</evidence>
<dbReference type="InterPro" id="IPR013130">
    <property type="entry name" value="Fe3_Rdtase_TM_dom"/>
</dbReference>
<feature type="transmembrane region" description="Helical" evidence="14">
    <location>
        <begin position="84"/>
        <end position="102"/>
    </location>
</feature>
<keyword evidence="5" id="KW-0001">2Fe-2S</keyword>
<evidence type="ECO:0000256" key="12">
    <source>
        <dbReference type="ARBA" id="ARBA00023136"/>
    </source>
</evidence>
<dbReference type="AlphaFoldDB" id="A0A315ZW77"/>
<dbReference type="Pfam" id="PF01794">
    <property type="entry name" value="Ferric_reduct"/>
    <property type="match status" value="1"/>
</dbReference>
<dbReference type="InterPro" id="IPR017927">
    <property type="entry name" value="FAD-bd_FR_type"/>
</dbReference>
<evidence type="ECO:0000256" key="2">
    <source>
        <dbReference type="ARBA" id="ARBA00004141"/>
    </source>
</evidence>
<evidence type="ECO:0000313" key="17">
    <source>
        <dbReference type="Proteomes" id="UP000245469"/>
    </source>
</evidence>
<feature type="transmembrane region" description="Helical" evidence="14">
    <location>
        <begin position="122"/>
        <end position="143"/>
    </location>
</feature>
<dbReference type="InterPro" id="IPR050415">
    <property type="entry name" value="MRET"/>
</dbReference>
<dbReference type="InterPro" id="IPR001433">
    <property type="entry name" value="OxRdtase_FAD/NAD-bd"/>
</dbReference>
<feature type="transmembrane region" description="Helical" evidence="14">
    <location>
        <begin position="46"/>
        <end position="64"/>
    </location>
</feature>
<evidence type="ECO:0000256" key="8">
    <source>
        <dbReference type="ARBA" id="ARBA00022989"/>
    </source>
</evidence>
<evidence type="ECO:0000256" key="14">
    <source>
        <dbReference type="SAM" id="Phobius"/>
    </source>
</evidence>
<dbReference type="GO" id="GO:0046872">
    <property type="term" value="F:metal ion binding"/>
    <property type="evidence" value="ECO:0007669"/>
    <property type="project" value="UniProtKB-KW"/>
</dbReference>
<feature type="transmembrane region" description="Helical" evidence="14">
    <location>
        <begin position="197"/>
        <end position="215"/>
    </location>
</feature>
<evidence type="ECO:0000256" key="9">
    <source>
        <dbReference type="ARBA" id="ARBA00023002"/>
    </source>
</evidence>
<comment type="subcellular location">
    <subcellularLocation>
        <location evidence="2">Membrane</location>
        <topology evidence="2">Multi-pass membrane protein</topology>
    </subcellularLocation>
</comment>
<proteinExistence type="predicted"/>
<keyword evidence="12 14" id="KW-0472">Membrane</keyword>
<keyword evidence="17" id="KW-1185">Reference proteome</keyword>
<evidence type="ECO:0000259" key="15">
    <source>
        <dbReference type="PROSITE" id="PS51384"/>
    </source>
</evidence>
<comment type="caution">
    <text evidence="16">The sequence shown here is derived from an EMBL/GenBank/DDBJ whole genome shotgun (WGS) entry which is preliminary data.</text>
</comment>
<keyword evidence="9" id="KW-0560">Oxidoreductase</keyword>
<protein>
    <submittedName>
        <fullName evidence="16">Ferredoxin-NADP reductase</fullName>
    </submittedName>
</protein>
<dbReference type="GO" id="GO:0016491">
    <property type="term" value="F:oxidoreductase activity"/>
    <property type="evidence" value="ECO:0007669"/>
    <property type="project" value="UniProtKB-KW"/>
</dbReference>
<dbReference type="Gene3D" id="2.40.30.10">
    <property type="entry name" value="Translation factors"/>
    <property type="match status" value="1"/>
</dbReference>
<dbReference type="PANTHER" id="PTHR47354:SF8">
    <property type="entry name" value="1,2-PHENYLACETYL-COA EPOXIDASE, SUBUNIT E"/>
    <property type="match status" value="1"/>
</dbReference>
<evidence type="ECO:0000256" key="10">
    <source>
        <dbReference type="ARBA" id="ARBA00023004"/>
    </source>
</evidence>
<sequence>MTSTTSTRRDGTELRPEMWPDIRPGVGPDVGPDLGQRARWDARVRLGVLAGVWASLLLVTYWWVTGGGVQDLVGWASGLTSLGRLTGLLASDLLLLQVLLMARVPVVERAFGQERLARTHRLVGFTSFTAMLAHVGLITWGYAAGDLAAVPGQLWDLTVSYPGMLLAAAGTACLVMVVVTSVRAARKRLRYESWHLLHLYAYAGVGLALPHQLWTGQDFQGSTARTVFWWGLWAACAVAVLVWRVALPLWRSARYRLRVTGVVDEGDGVVSVHMTARRGSGLAAEAGQFFTFRFLSGAGWTRGHPYSLSAAPDGRTLRISAKEVGDGSASLRHLRPGTRVLVEGPYGRLSARARTRRKVALIGAGVGVTPLRALAEALPYAPGEVVLVHRYSGRDHARPLFERELQHLVERRGLEVVWMPGRRRAPGSWLGDGVGPVDDTTALLQWVPDIAQRDLFVCGPEEWARDVVASARAAGLPAENVHVESFGW</sequence>
<keyword evidence="8 14" id="KW-1133">Transmembrane helix</keyword>
<feature type="domain" description="FAD-binding FR-type" evidence="15">
    <location>
        <begin position="252"/>
        <end position="352"/>
    </location>
</feature>
<dbReference type="Proteomes" id="UP000245469">
    <property type="component" value="Unassembled WGS sequence"/>
</dbReference>
<comment type="cofactor">
    <cofactor evidence="1">
        <name>FAD</name>
        <dbReference type="ChEBI" id="CHEBI:57692"/>
    </cofactor>
</comment>
<evidence type="ECO:0000256" key="3">
    <source>
        <dbReference type="ARBA" id="ARBA00022630"/>
    </source>
</evidence>
<keyword evidence="4 14" id="KW-0812">Transmembrane</keyword>
<dbReference type="GO" id="GO:0051537">
    <property type="term" value="F:2 iron, 2 sulfur cluster binding"/>
    <property type="evidence" value="ECO:0007669"/>
    <property type="project" value="UniProtKB-KW"/>
</dbReference>
<evidence type="ECO:0000256" key="5">
    <source>
        <dbReference type="ARBA" id="ARBA00022714"/>
    </source>
</evidence>
<keyword evidence="6" id="KW-0479">Metal-binding</keyword>
<dbReference type="InterPro" id="IPR039261">
    <property type="entry name" value="FNR_nucleotide-bd"/>
</dbReference>
<dbReference type="EMBL" id="QGDQ01000028">
    <property type="protein sequence ID" value="PWJ48854.1"/>
    <property type="molecule type" value="Genomic_DNA"/>
</dbReference>
<reference evidence="16 17" key="1">
    <citation type="submission" date="2018-03" db="EMBL/GenBank/DDBJ databases">
        <title>Genomic Encyclopedia of Archaeal and Bacterial Type Strains, Phase II (KMG-II): from individual species to whole genera.</title>
        <authorList>
            <person name="Goeker M."/>
        </authorList>
    </citation>
    <scope>NUCLEOTIDE SEQUENCE [LARGE SCALE GENOMIC DNA]</scope>
    <source>
        <strain evidence="16 17">DSM 44889</strain>
    </source>
</reference>
<keyword evidence="7" id="KW-0274">FAD</keyword>
<feature type="region of interest" description="Disordered" evidence="13">
    <location>
        <begin position="1"/>
        <end position="26"/>
    </location>
</feature>
<dbReference type="Gene3D" id="3.40.50.80">
    <property type="entry name" value="Nucleotide-binding domain of ferredoxin-NADP reductase (FNR) module"/>
    <property type="match status" value="1"/>
</dbReference>